<name>A0AAV7IBU2_COTGL</name>
<dbReference type="Proteomes" id="UP000826195">
    <property type="component" value="Unassembled WGS sequence"/>
</dbReference>
<dbReference type="PANTHER" id="PTHR47890:SF1">
    <property type="entry name" value="LD24308P"/>
    <property type="match status" value="1"/>
</dbReference>
<keyword evidence="2" id="KW-1185">Reference proteome</keyword>
<organism evidence="1 2">
    <name type="scientific">Cotesia glomerata</name>
    <name type="common">Lepidopteran parasitic wasp</name>
    <name type="synonym">Apanteles glomeratus</name>
    <dbReference type="NCBI Taxonomy" id="32391"/>
    <lineage>
        <taxon>Eukaryota</taxon>
        <taxon>Metazoa</taxon>
        <taxon>Ecdysozoa</taxon>
        <taxon>Arthropoda</taxon>
        <taxon>Hexapoda</taxon>
        <taxon>Insecta</taxon>
        <taxon>Pterygota</taxon>
        <taxon>Neoptera</taxon>
        <taxon>Endopterygota</taxon>
        <taxon>Hymenoptera</taxon>
        <taxon>Apocrita</taxon>
        <taxon>Ichneumonoidea</taxon>
        <taxon>Braconidae</taxon>
        <taxon>Microgastrinae</taxon>
        <taxon>Cotesia</taxon>
    </lineage>
</organism>
<dbReference type="EMBL" id="JAHXZJ010000747">
    <property type="protein sequence ID" value="KAH0557414.1"/>
    <property type="molecule type" value="Genomic_DNA"/>
</dbReference>
<protein>
    <submittedName>
        <fullName evidence="1">Uncharacterized protein</fullName>
    </submittedName>
</protein>
<sequence>MNKLTQAINVKIDRLMIALLKSVPKMVQSSSLMNKLIQDVSKRNDQFEISEDIPETNTMYDPDTLCPSENATDNCNQFKVPQQQLYDLYEIVVLSEVEGFVMTSYSFAFVATIEDDLNRAFKQVVSRSKNYLFFTIEALKKLPRELFLCDPPKHVEGETYFKINALRRVLVHKSMIDKSTSCSSTCNNIDTRKYEYHDDKSKTELRPNNPCRGRISGCQDIGESQICEQPANSESWHSWIQSDIGTFGDKDSCNGRTYKALNNTYIGFYKCTSCFCLCSEENADLTAIRTFSLRPQIADIKNNMVVTGVRFELQDNVVHVQIQQSKMLAASSIQANSTKLVELEKFVYMNNVTGGAFVIQNGSQSIPLVEGTDYSWIRSGQQDINLDSLYIQEPGWCVTGLRKKIDVEDRDVPTKHENSEYSNDFEGTSFAPTEKWHGMGQKTISFFDKRLVASDPPVPLDRVTLDLGSSEKSGGMLGFKISALNRVLYLNKTMVQKNMIGDNSIKAAI</sequence>
<proteinExistence type="predicted"/>
<dbReference type="PANTHER" id="PTHR47890">
    <property type="entry name" value="LD24308P"/>
    <property type="match status" value="1"/>
</dbReference>
<comment type="caution">
    <text evidence="1">The sequence shown here is derived from an EMBL/GenBank/DDBJ whole genome shotgun (WGS) entry which is preliminary data.</text>
</comment>
<gene>
    <name evidence="1" type="ORF">KQX54_005656</name>
</gene>
<dbReference type="InterPro" id="IPR032062">
    <property type="entry name" value="DUF4803"/>
</dbReference>
<dbReference type="Pfam" id="PF16061">
    <property type="entry name" value="DUF4803"/>
    <property type="match status" value="1"/>
</dbReference>
<evidence type="ECO:0000313" key="2">
    <source>
        <dbReference type="Proteomes" id="UP000826195"/>
    </source>
</evidence>
<evidence type="ECO:0000313" key="1">
    <source>
        <dbReference type="EMBL" id="KAH0557414.1"/>
    </source>
</evidence>
<reference evidence="1 2" key="1">
    <citation type="journal article" date="2021" name="J. Hered.">
        <title>A chromosome-level genome assembly of the parasitoid wasp, Cotesia glomerata (Hymenoptera: Braconidae).</title>
        <authorList>
            <person name="Pinto B.J."/>
            <person name="Weis J.J."/>
            <person name="Gamble T."/>
            <person name="Ode P.J."/>
            <person name="Paul R."/>
            <person name="Zaspel J.M."/>
        </authorList>
    </citation>
    <scope>NUCLEOTIDE SEQUENCE [LARGE SCALE GENOMIC DNA]</scope>
    <source>
        <strain evidence="1">CgM1</strain>
    </source>
</reference>
<dbReference type="AlphaFoldDB" id="A0AAV7IBU2"/>
<accession>A0AAV7IBU2</accession>